<dbReference type="EMBL" id="LCYC01000054">
    <property type="protein sequence ID" value="KWV72471.1"/>
    <property type="molecule type" value="Genomic_DNA"/>
</dbReference>
<sequence>MLGALTVAERRADAWRLLEVYRDKLTSLGAEGVLGQDAAWEQLRRWPVWGMQTWMSNMDDWGQTGLPMVERFFAAAEDFDTVRLLTHGRKQRRTSTLGQGARPLTPAYQHLLEDEQGQRVSLRS</sequence>
<accession>A0A109KNP0</accession>
<reference evidence="1 2" key="1">
    <citation type="submission" date="2015-05" db="EMBL/GenBank/DDBJ databases">
        <title>A genomic and transcriptomic approach to investigate the blue pigment phenotype in Pseudomonas fluorescens.</title>
        <authorList>
            <person name="Andreani N.A."/>
            <person name="Cardazzo B."/>
        </authorList>
    </citation>
    <scope>NUCLEOTIDE SEQUENCE [LARGE SCALE GENOMIC DNA]</scope>
    <source>
        <strain evidence="1 2">Ps_40</strain>
    </source>
</reference>
<evidence type="ECO:0000313" key="1">
    <source>
        <dbReference type="EMBL" id="KWV72471.1"/>
    </source>
</evidence>
<dbReference type="PATRIC" id="fig|294.195.peg.4454"/>
<name>A0A109KNP0_PSEFL</name>
<evidence type="ECO:0000313" key="2">
    <source>
        <dbReference type="Proteomes" id="UP000063434"/>
    </source>
</evidence>
<gene>
    <name evidence="1" type="ORF">PFL603g_04164</name>
</gene>
<dbReference type="RefSeq" id="WP_230962044.1">
    <property type="nucleotide sequence ID" value="NZ_CABVHI010000010.1"/>
</dbReference>
<dbReference type="Proteomes" id="UP000063434">
    <property type="component" value="Unassembled WGS sequence"/>
</dbReference>
<proteinExistence type="predicted"/>
<organism evidence="1 2">
    <name type="scientific">Pseudomonas fluorescens</name>
    <dbReference type="NCBI Taxonomy" id="294"/>
    <lineage>
        <taxon>Bacteria</taxon>
        <taxon>Pseudomonadati</taxon>
        <taxon>Pseudomonadota</taxon>
        <taxon>Gammaproteobacteria</taxon>
        <taxon>Pseudomonadales</taxon>
        <taxon>Pseudomonadaceae</taxon>
        <taxon>Pseudomonas</taxon>
    </lineage>
</organism>
<protein>
    <submittedName>
        <fullName evidence="1">Uncharacterized protein</fullName>
    </submittedName>
</protein>
<comment type="caution">
    <text evidence="1">The sequence shown here is derived from an EMBL/GenBank/DDBJ whole genome shotgun (WGS) entry which is preliminary data.</text>
</comment>
<dbReference type="AlphaFoldDB" id="A0A109KNP0"/>